<evidence type="ECO:0000256" key="5">
    <source>
        <dbReference type="ARBA" id="ARBA00023004"/>
    </source>
</evidence>
<dbReference type="KEGG" id="aacx:DEACI_4128"/>
<dbReference type="Pfam" id="PF13534">
    <property type="entry name" value="Fer4_17"/>
    <property type="match status" value="1"/>
</dbReference>
<sequence>MSKVEAKNFDLQFRQEIADAFATVNDTLDFTNCLSCGMCTAGCLYTDILENMDPRKFMRKVLLGLKEEVLNDPLIWYCTMCERCTMLCPMKVDIAGIVRTIRGNFGLQAPGHIQSVADLHIETGNQQGMTQEDYLDTIVWLEEELQANVKDPNAKIPIDKVGADILYVINSREAKFYPLDILNTAKIFYAAKANWTMSSVGWDATNLALFSGRDDDSTKIVGMVADAMARLKCKTLVVTECGHAIRSQVWGGEVWLNRSYPVKSIIQIVLDYLKTGKIRVRSDLFKDKYTYHDPCNLARKTGIIEEPREILRYLGIDLVEMWPNREYAICCGGGGGALSMENDRGLREIRIKKGSLKAEQMKKTGTSKLIVPCHNCFDQLADISKTFKLGIKLTHICSLVAQALILDQEIEGVK</sequence>
<dbReference type="GO" id="GO:0051539">
    <property type="term" value="F:4 iron, 4 sulfur cluster binding"/>
    <property type="evidence" value="ECO:0007669"/>
    <property type="project" value="UniProtKB-KW"/>
</dbReference>
<keyword evidence="4" id="KW-0249">Electron transport</keyword>
<dbReference type="PROSITE" id="PS51379">
    <property type="entry name" value="4FE4S_FER_2"/>
    <property type="match status" value="1"/>
</dbReference>
<dbReference type="AlphaFoldDB" id="A0A8S0Y4V7"/>
<name>A0A8S0Y4V7_9FIRM</name>
<dbReference type="InterPro" id="IPR009051">
    <property type="entry name" value="Helical_ferredxn"/>
</dbReference>
<evidence type="ECO:0000256" key="6">
    <source>
        <dbReference type="ARBA" id="ARBA00023014"/>
    </source>
</evidence>
<dbReference type="InterPro" id="IPR004017">
    <property type="entry name" value="Cys_rich_dom"/>
</dbReference>
<evidence type="ECO:0000256" key="1">
    <source>
        <dbReference type="ARBA" id="ARBA00022448"/>
    </source>
</evidence>
<dbReference type="InterPro" id="IPR017900">
    <property type="entry name" value="4Fe4S_Fe_S_CS"/>
</dbReference>
<dbReference type="GO" id="GO:0046872">
    <property type="term" value="F:metal ion binding"/>
    <property type="evidence" value="ECO:0007669"/>
    <property type="project" value="UniProtKB-KW"/>
</dbReference>
<dbReference type="RefSeq" id="WP_240986540.1">
    <property type="nucleotide sequence ID" value="NZ_LR746496.1"/>
</dbReference>
<accession>A0A8S0Y4V7</accession>
<feature type="domain" description="4Fe-4S ferredoxin-type" evidence="7">
    <location>
        <begin position="24"/>
        <end position="55"/>
    </location>
</feature>
<dbReference type="Gene3D" id="1.10.1060.10">
    <property type="entry name" value="Alpha-helical ferredoxin"/>
    <property type="match status" value="1"/>
</dbReference>
<dbReference type="Proteomes" id="UP000836597">
    <property type="component" value="Chromosome"/>
</dbReference>
<dbReference type="PANTHER" id="PTHR43551">
    <property type="entry name" value="FUMARATE REDUCTASE IRON-SULFUR SUBUNIT"/>
    <property type="match status" value="1"/>
</dbReference>
<dbReference type="InterPro" id="IPR017896">
    <property type="entry name" value="4Fe4S_Fe-S-bd"/>
</dbReference>
<dbReference type="GO" id="GO:0016491">
    <property type="term" value="F:oxidoreductase activity"/>
    <property type="evidence" value="ECO:0007669"/>
    <property type="project" value="UniProtKB-ARBA"/>
</dbReference>
<evidence type="ECO:0000256" key="4">
    <source>
        <dbReference type="ARBA" id="ARBA00022982"/>
    </source>
</evidence>
<evidence type="ECO:0000256" key="2">
    <source>
        <dbReference type="ARBA" id="ARBA00022485"/>
    </source>
</evidence>
<evidence type="ECO:0000313" key="8">
    <source>
        <dbReference type="EMBL" id="CAA7603305.1"/>
    </source>
</evidence>
<reference evidence="8" key="1">
    <citation type="submission" date="2020-01" db="EMBL/GenBank/DDBJ databases">
        <authorList>
            <person name="Hornung B."/>
        </authorList>
    </citation>
    <scope>NUCLEOTIDE SEQUENCE</scope>
    <source>
        <strain evidence="8">PacBioINE</strain>
    </source>
</reference>
<keyword evidence="1" id="KW-0813">Transport</keyword>
<keyword evidence="3" id="KW-0479">Metal-binding</keyword>
<protein>
    <submittedName>
        <fullName evidence="8">4Fe-4S ferredoxin, iron-sulphur binding, conserved site</fullName>
    </submittedName>
</protein>
<keyword evidence="6" id="KW-0411">Iron-sulfur</keyword>
<keyword evidence="5" id="KW-0408">Iron</keyword>
<evidence type="ECO:0000256" key="3">
    <source>
        <dbReference type="ARBA" id="ARBA00022723"/>
    </source>
</evidence>
<gene>
    <name evidence="8" type="ORF">DEACI_4128</name>
</gene>
<dbReference type="PANTHER" id="PTHR43551:SF1">
    <property type="entry name" value="HETERODISULFIDE REDUCTASE"/>
    <property type="match status" value="1"/>
</dbReference>
<proteinExistence type="predicted"/>
<dbReference type="SUPFAM" id="SSF46548">
    <property type="entry name" value="alpha-helical ferredoxin"/>
    <property type="match status" value="1"/>
</dbReference>
<dbReference type="PROSITE" id="PS00198">
    <property type="entry name" value="4FE4S_FER_1"/>
    <property type="match status" value="1"/>
</dbReference>
<dbReference type="EMBL" id="LR746496">
    <property type="protein sequence ID" value="CAA7603305.1"/>
    <property type="molecule type" value="Genomic_DNA"/>
</dbReference>
<evidence type="ECO:0000259" key="7">
    <source>
        <dbReference type="PROSITE" id="PS51379"/>
    </source>
</evidence>
<keyword evidence="2" id="KW-0004">4Fe-4S</keyword>
<dbReference type="Pfam" id="PF02754">
    <property type="entry name" value="CCG"/>
    <property type="match status" value="1"/>
</dbReference>
<organism evidence="8">
    <name type="scientific">Acididesulfobacillus acetoxydans</name>
    <dbReference type="NCBI Taxonomy" id="1561005"/>
    <lineage>
        <taxon>Bacteria</taxon>
        <taxon>Bacillati</taxon>
        <taxon>Bacillota</taxon>
        <taxon>Clostridia</taxon>
        <taxon>Eubacteriales</taxon>
        <taxon>Peptococcaceae</taxon>
        <taxon>Acididesulfobacillus</taxon>
    </lineage>
</organism>